<dbReference type="EMBL" id="SGSU01000016">
    <property type="protein sequence ID" value="RZG65363.1"/>
    <property type="molecule type" value="Genomic_DNA"/>
</dbReference>
<dbReference type="RefSeq" id="WP_130147277.1">
    <property type="nucleotide sequence ID" value="NZ_SGSU01000016.1"/>
</dbReference>
<comment type="caution">
    <text evidence="1">The sequence shown here is derived from an EMBL/GenBank/DDBJ whole genome shotgun (WGS) entry which is preliminary data.</text>
</comment>
<proteinExistence type="predicted"/>
<dbReference type="AlphaFoldDB" id="A0A4Q7AQ90"/>
<evidence type="ECO:0000313" key="2">
    <source>
        <dbReference type="Proteomes" id="UP000293483"/>
    </source>
</evidence>
<sequence length="465" mass="53613">MFITHAISYGDAWNTLTKNYSEIFEELHNIIDQITIPNIQEYENNKGSTVNGYSIHRYWRSNMKLRDWMMISHTKNYSNQDLSLLGFLKNNISLNFFNDPEVINRWLYSITPIAYKNGSLSIPIAVVPIPAAFIDVENVGSKSALNNKVFTQIYLDLNNLEPLDHNVPFLILGIGHHESEYDVREISSVKIEKINSREIRIDRCIEFKPEHYQAGLGILSYFGTVMRKKYPEQNAKVKIEQEEDRVRLIVESENGDKEVIERAFDEFGLVIHQDIKPEEFYDNYLDVAELKTKLGTFETELKFQHQLIEMKEHRIIELEKDKEFLKNVIGQALVRPNSQIYINNQLHNSQSIVINHKAEFTKSNDELEDLIDLADSDALKNRLSTIQNALEVNRNADQPEEIKDSNGMKKLAKFLKDANEVGTEANTLAEKGGKALDLIKSLGRRYNSIAEWCGMPNIPTVFVKE</sequence>
<accession>A0A4Q7AQ90</accession>
<organism evidence="1 2">
    <name type="scientific">Acinetobacter bouvetii</name>
    <dbReference type="NCBI Taxonomy" id="202951"/>
    <lineage>
        <taxon>Bacteria</taxon>
        <taxon>Pseudomonadati</taxon>
        <taxon>Pseudomonadota</taxon>
        <taxon>Gammaproteobacteria</taxon>
        <taxon>Moraxellales</taxon>
        <taxon>Moraxellaceae</taxon>
        <taxon>Acinetobacter</taxon>
    </lineage>
</organism>
<protein>
    <submittedName>
        <fullName evidence="1">Uncharacterized protein</fullName>
    </submittedName>
</protein>
<reference evidence="1 2" key="1">
    <citation type="submission" date="2019-02" db="EMBL/GenBank/DDBJ databases">
        <title>The Batch Genome Submission of Acinetobacter spp. strains.</title>
        <authorList>
            <person name="Qin J."/>
            <person name="Hu Y."/>
            <person name="Ye H."/>
            <person name="Wei L."/>
            <person name="Feng Y."/>
            <person name="Zong Z."/>
        </authorList>
    </citation>
    <scope>NUCLEOTIDE SEQUENCE [LARGE SCALE GENOMIC DNA]</scope>
    <source>
        <strain evidence="1 2">WCHABo060081</strain>
    </source>
</reference>
<dbReference type="Proteomes" id="UP000293483">
    <property type="component" value="Unassembled WGS sequence"/>
</dbReference>
<name>A0A4Q7AQ90_9GAMM</name>
<evidence type="ECO:0000313" key="1">
    <source>
        <dbReference type="EMBL" id="RZG65363.1"/>
    </source>
</evidence>
<gene>
    <name evidence="1" type="ORF">EXE25_13925</name>
</gene>